<reference evidence="2" key="1">
    <citation type="submission" date="2013-09" db="EMBL/GenBank/DDBJ databases">
        <title>Corchorus olitorius genome sequencing.</title>
        <authorList>
            <person name="Alam M."/>
            <person name="Haque M.S."/>
            <person name="Islam M.S."/>
            <person name="Emdad E.M."/>
            <person name="Islam M.M."/>
            <person name="Ahmed B."/>
            <person name="Halim A."/>
            <person name="Hossen Q.M.M."/>
            <person name="Hossain M.Z."/>
            <person name="Ahmed R."/>
            <person name="Khan M.M."/>
            <person name="Islam R."/>
            <person name="Rashid M.M."/>
            <person name="Khan S.A."/>
            <person name="Rahman M.S."/>
            <person name="Alam M."/>
            <person name="Yahiya A.S."/>
            <person name="Khan M.S."/>
            <person name="Azam M.S."/>
            <person name="Haque T."/>
            <person name="Lashkar M.Z.H."/>
            <person name="Akhand A.I."/>
            <person name="Morshed G."/>
            <person name="Roy S."/>
            <person name="Uddin K.S."/>
            <person name="Rabeya T."/>
            <person name="Hossain A.S."/>
            <person name="Chowdhury A."/>
            <person name="Snigdha A.R."/>
            <person name="Mortoza M.S."/>
            <person name="Matin S.A."/>
            <person name="Hoque S.M.E."/>
            <person name="Islam M.K."/>
            <person name="Roy D.K."/>
            <person name="Haider R."/>
            <person name="Moosa M.M."/>
            <person name="Elias S.M."/>
            <person name="Hasan A.M."/>
            <person name="Jahan S."/>
            <person name="Shafiuddin M."/>
            <person name="Mahmood N."/>
            <person name="Shommy N.S."/>
        </authorList>
    </citation>
    <scope>NUCLEOTIDE SEQUENCE [LARGE SCALE GENOMIC DNA]</scope>
    <source>
        <strain evidence="2">cv. O-4</strain>
    </source>
</reference>
<proteinExistence type="predicted"/>
<evidence type="ECO:0000313" key="1">
    <source>
        <dbReference type="EMBL" id="OMP02221.1"/>
    </source>
</evidence>
<evidence type="ECO:0000313" key="2">
    <source>
        <dbReference type="Proteomes" id="UP000187203"/>
    </source>
</evidence>
<comment type="caution">
    <text evidence="1">The sequence shown here is derived from an EMBL/GenBank/DDBJ whole genome shotgun (WGS) entry which is preliminary data.</text>
</comment>
<dbReference type="Proteomes" id="UP000187203">
    <property type="component" value="Unassembled WGS sequence"/>
</dbReference>
<accession>A0A1R3K565</accession>
<organism evidence="1 2">
    <name type="scientific">Corchorus olitorius</name>
    <dbReference type="NCBI Taxonomy" id="93759"/>
    <lineage>
        <taxon>Eukaryota</taxon>
        <taxon>Viridiplantae</taxon>
        <taxon>Streptophyta</taxon>
        <taxon>Embryophyta</taxon>
        <taxon>Tracheophyta</taxon>
        <taxon>Spermatophyta</taxon>
        <taxon>Magnoliopsida</taxon>
        <taxon>eudicotyledons</taxon>
        <taxon>Gunneridae</taxon>
        <taxon>Pentapetalae</taxon>
        <taxon>rosids</taxon>
        <taxon>malvids</taxon>
        <taxon>Malvales</taxon>
        <taxon>Malvaceae</taxon>
        <taxon>Grewioideae</taxon>
        <taxon>Apeibeae</taxon>
        <taxon>Corchorus</taxon>
    </lineage>
</organism>
<keyword evidence="2" id="KW-1185">Reference proteome</keyword>
<sequence length="110" mass="12776">MKYTVGNRARGGAVDPGLQICSPTLFISIGRLLREWEEREILLREGPESASPDDESESGRIWKRGQLVISESNERVVRCEVERSSGREFRILCIVCEWHLERKMEEKNWV</sequence>
<dbReference type="AlphaFoldDB" id="A0A1R3K565"/>
<gene>
    <name evidence="1" type="ORF">COLO4_11273</name>
</gene>
<protein>
    <submittedName>
        <fullName evidence="1">Uncharacterized protein</fullName>
    </submittedName>
</protein>
<name>A0A1R3K565_9ROSI</name>
<dbReference type="EMBL" id="AWUE01014664">
    <property type="protein sequence ID" value="OMP02221.1"/>
    <property type="molecule type" value="Genomic_DNA"/>
</dbReference>